<keyword evidence="3" id="KW-1003">Cell membrane</keyword>
<evidence type="ECO:0000256" key="3">
    <source>
        <dbReference type="ARBA" id="ARBA00022475"/>
    </source>
</evidence>
<keyword evidence="4 7" id="KW-0812">Transmembrane</keyword>
<sequence length="281" mass="31112">MNEKKFSAYQIFRWLIILLAVALVVLPILFLFFTSVKPQSELYNNPKILPTQFLWDNYKSIFTFESLNSGILFYLKNTIIVALVSTLITVAFGSMCAYGLSRLRKGKLIAIITAVIVVVRFYPKITVILPYFLLMKNLHLLDTLSAIIISHISIGIPLTVMMMTTFYNEVPKEMEEASRVDGASVLTTYFRVVVPTTLSGMAATAILMVMTSWNEFLLASGLASNHAKTFPIVIAGFVTDKGTDWGGMAALSIVAMVPMVLIVLFTQKYLIRGLTAGAVKG</sequence>
<evidence type="ECO:0000256" key="2">
    <source>
        <dbReference type="ARBA" id="ARBA00022448"/>
    </source>
</evidence>
<feature type="transmembrane region" description="Helical" evidence="7">
    <location>
        <begin position="12"/>
        <end position="33"/>
    </location>
</feature>
<dbReference type="EMBL" id="JACRTD010000004">
    <property type="protein sequence ID" value="MBC8585416.1"/>
    <property type="molecule type" value="Genomic_DNA"/>
</dbReference>
<dbReference type="PANTHER" id="PTHR32243:SF18">
    <property type="entry name" value="INNER MEMBRANE ABC TRANSPORTER PERMEASE PROTEIN YCJP"/>
    <property type="match status" value="1"/>
</dbReference>
<feature type="transmembrane region" description="Helical" evidence="7">
    <location>
        <begin position="108"/>
        <end position="132"/>
    </location>
</feature>
<dbReference type="PROSITE" id="PS50928">
    <property type="entry name" value="ABC_TM1"/>
    <property type="match status" value="1"/>
</dbReference>
<comment type="caution">
    <text evidence="9">The sequence shown here is derived from an EMBL/GenBank/DDBJ whole genome shotgun (WGS) entry which is preliminary data.</text>
</comment>
<comment type="similarity">
    <text evidence="7">Belongs to the binding-protein-dependent transport system permease family.</text>
</comment>
<feature type="transmembrane region" description="Helical" evidence="7">
    <location>
        <begin position="79"/>
        <end position="101"/>
    </location>
</feature>
<reference evidence="9" key="1">
    <citation type="submission" date="2020-08" db="EMBL/GenBank/DDBJ databases">
        <title>Genome public.</title>
        <authorList>
            <person name="Liu C."/>
            <person name="Sun Q."/>
        </authorList>
    </citation>
    <scope>NUCLEOTIDE SEQUENCE</scope>
    <source>
        <strain evidence="9">NSJ-64</strain>
    </source>
</reference>
<keyword evidence="5 7" id="KW-1133">Transmembrane helix</keyword>
<keyword evidence="10" id="KW-1185">Reference proteome</keyword>
<protein>
    <submittedName>
        <fullName evidence="9">Carbohydrate ABC transporter permease</fullName>
    </submittedName>
</protein>
<dbReference type="GO" id="GO:0005886">
    <property type="term" value="C:plasma membrane"/>
    <property type="evidence" value="ECO:0007669"/>
    <property type="project" value="UniProtKB-SubCell"/>
</dbReference>
<keyword evidence="2 7" id="KW-0813">Transport</keyword>
<dbReference type="InterPro" id="IPR000515">
    <property type="entry name" value="MetI-like"/>
</dbReference>
<dbReference type="GO" id="GO:0055085">
    <property type="term" value="P:transmembrane transport"/>
    <property type="evidence" value="ECO:0007669"/>
    <property type="project" value="InterPro"/>
</dbReference>
<evidence type="ECO:0000256" key="6">
    <source>
        <dbReference type="ARBA" id="ARBA00023136"/>
    </source>
</evidence>
<dbReference type="Gene3D" id="1.10.3720.10">
    <property type="entry name" value="MetI-like"/>
    <property type="match status" value="1"/>
</dbReference>
<evidence type="ECO:0000313" key="9">
    <source>
        <dbReference type="EMBL" id="MBC8585416.1"/>
    </source>
</evidence>
<dbReference type="Proteomes" id="UP000623678">
    <property type="component" value="Unassembled WGS sequence"/>
</dbReference>
<dbReference type="InterPro" id="IPR050901">
    <property type="entry name" value="BP-dep_ABC_trans_perm"/>
</dbReference>
<evidence type="ECO:0000259" key="8">
    <source>
        <dbReference type="PROSITE" id="PS50928"/>
    </source>
</evidence>
<dbReference type="AlphaFoldDB" id="A0A926EMP6"/>
<dbReference type="Pfam" id="PF00528">
    <property type="entry name" value="BPD_transp_1"/>
    <property type="match status" value="1"/>
</dbReference>
<dbReference type="RefSeq" id="WP_262395196.1">
    <property type="nucleotide sequence ID" value="NZ_JACRTD010000004.1"/>
</dbReference>
<feature type="transmembrane region" description="Helical" evidence="7">
    <location>
        <begin position="188"/>
        <end position="210"/>
    </location>
</feature>
<organism evidence="9 10">
    <name type="scientific">Youxingia wuxianensis</name>
    <dbReference type="NCBI Taxonomy" id="2763678"/>
    <lineage>
        <taxon>Bacteria</taxon>
        <taxon>Bacillati</taxon>
        <taxon>Bacillota</taxon>
        <taxon>Clostridia</taxon>
        <taxon>Eubacteriales</taxon>
        <taxon>Oscillospiraceae</taxon>
        <taxon>Youxingia</taxon>
    </lineage>
</organism>
<dbReference type="PANTHER" id="PTHR32243">
    <property type="entry name" value="MALTOSE TRANSPORT SYSTEM PERMEASE-RELATED"/>
    <property type="match status" value="1"/>
</dbReference>
<evidence type="ECO:0000256" key="5">
    <source>
        <dbReference type="ARBA" id="ARBA00022989"/>
    </source>
</evidence>
<dbReference type="InterPro" id="IPR035906">
    <property type="entry name" value="MetI-like_sf"/>
</dbReference>
<accession>A0A926EMP6</accession>
<dbReference type="CDD" id="cd06261">
    <property type="entry name" value="TM_PBP2"/>
    <property type="match status" value="1"/>
</dbReference>
<gene>
    <name evidence="9" type="ORF">H8705_07450</name>
</gene>
<evidence type="ECO:0000256" key="7">
    <source>
        <dbReference type="RuleBase" id="RU363032"/>
    </source>
</evidence>
<evidence type="ECO:0000256" key="4">
    <source>
        <dbReference type="ARBA" id="ARBA00022692"/>
    </source>
</evidence>
<evidence type="ECO:0000313" key="10">
    <source>
        <dbReference type="Proteomes" id="UP000623678"/>
    </source>
</evidence>
<feature type="domain" description="ABC transmembrane type-1" evidence="8">
    <location>
        <begin position="75"/>
        <end position="266"/>
    </location>
</feature>
<name>A0A926EMP6_9FIRM</name>
<dbReference type="SUPFAM" id="SSF161098">
    <property type="entry name" value="MetI-like"/>
    <property type="match status" value="1"/>
</dbReference>
<feature type="transmembrane region" description="Helical" evidence="7">
    <location>
        <begin position="245"/>
        <end position="265"/>
    </location>
</feature>
<proteinExistence type="inferred from homology"/>
<evidence type="ECO:0000256" key="1">
    <source>
        <dbReference type="ARBA" id="ARBA00004651"/>
    </source>
</evidence>
<comment type="subcellular location">
    <subcellularLocation>
        <location evidence="1 7">Cell membrane</location>
        <topology evidence="1 7">Multi-pass membrane protein</topology>
    </subcellularLocation>
</comment>
<feature type="transmembrane region" description="Helical" evidence="7">
    <location>
        <begin position="144"/>
        <end position="167"/>
    </location>
</feature>
<keyword evidence="6 7" id="KW-0472">Membrane</keyword>